<dbReference type="InterPro" id="IPR013397">
    <property type="entry name" value="CRISPR-assoc_prot_Csy1"/>
</dbReference>
<dbReference type="OrthoDB" id="9815616at2"/>
<dbReference type="Pfam" id="PF09611">
    <property type="entry name" value="Cas_Csy1"/>
    <property type="match status" value="1"/>
</dbReference>
<dbReference type="RefSeq" id="WP_027706081.1">
    <property type="nucleotide sequence ID" value="NZ_AP018933.1"/>
</dbReference>
<dbReference type="NCBIfam" id="TIGR02564">
    <property type="entry name" value="cas_Csy1"/>
    <property type="match status" value="1"/>
</dbReference>
<accession>A0A348HDQ4</accession>
<dbReference type="Proteomes" id="UP000267342">
    <property type="component" value="Chromosome"/>
</dbReference>
<dbReference type="AlphaFoldDB" id="A0A348HDQ4"/>
<dbReference type="EMBL" id="AP018933">
    <property type="protein sequence ID" value="BBG29756.1"/>
    <property type="molecule type" value="Genomic_DNA"/>
</dbReference>
<evidence type="ECO:0000313" key="1">
    <source>
        <dbReference type="EMBL" id="BBG29756.1"/>
    </source>
</evidence>
<protein>
    <submittedName>
        <fullName evidence="1">Exoribonuclease R</fullName>
    </submittedName>
</protein>
<gene>
    <name evidence="1" type="ORF">ZBT109_0987</name>
</gene>
<sequence>MPSPLSADALAIRSLIEGFIAERRDIKLEKLSPDDERYSKIVEQFEREAWLEDAARRVCQLQVVTHVLKGIHPDAKGTNLFVRPEELPTTNALGSHASQGQLSDVTGNAAALDVYKFLKLEHQGRSLLDRLSCQCPDTLAALSDSAVIAKEWAASFAAITVAKGTPASHVCAKQMYWLKGLDATCNDDYVLLAPLFPSSLVHDAFQKIQHDRFSEEAKEARKAYKAGKPSDNEVHRYPEMAIRKLGGTKPQNISQLNSERGGSNILLSGLPPQWNASHIRPILNTRSAFGQLRQQRGFYRPLNELRKFLHSDPIANIATRRKVRRLIERAMDSVIDFTMKMHELPPGWSAINTLLEDGTTQRCDLHKHEKHWLDPFRAATDAAFRHERQHTHWQEELRRDIAREINRVLNRGSNSLGASDTEIQEWRHRALQHTSLRSMDSINADYMCELDKQLEETIAFLGDEEEGLA</sequence>
<organism evidence="1 2">
    <name type="scientific">Zymobacter palmae</name>
    <dbReference type="NCBI Taxonomy" id="33074"/>
    <lineage>
        <taxon>Bacteria</taxon>
        <taxon>Pseudomonadati</taxon>
        <taxon>Pseudomonadota</taxon>
        <taxon>Gammaproteobacteria</taxon>
        <taxon>Oceanospirillales</taxon>
        <taxon>Halomonadaceae</taxon>
        <taxon>Zymobacter group</taxon>
        <taxon>Zymobacter</taxon>
    </lineage>
</organism>
<dbReference type="STRING" id="1123510.GCA_000620025_01019"/>
<evidence type="ECO:0000313" key="2">
    <source>
        <dbReference type="Proteomes" id="UP000267342"/>
    </source>
</evidence>
<proteinExistence type="predicted"/>
<dbReference type="KEGG" id="zpl:ZBT109_0987"/>
<reference evidence="1 2" key="1">
    <citation type="submission" date="2018-09" db="EMBL/GenBank/DDBJ databases">
        <title>Zymobacter palmae IAM14233 (=T109) whole genome analysis.</title>
        <authorList>
            <person name="Yanase H."/>
        </authorList>
    </citation>
    <scope>NUCLEOTIDE SEQUENCE [LARGE SCALE GENOMIC DNA]</scope>
    <source>
        <strain evidence="1 2">IAM14233</strain>
    </source>
</reference>
<keyword evidence="2" id="KW-1185">Reference proteome</keyword>
<name>A0A348HDQ4_9GAMM</name>